<sequence>MLVFLDINQISINCEDGDIINLGLGVADGRYDSSYIMKWIINHSTN</sequence>
<accession>A0A1M7XYX6</accession>
<evidence type="ECO:0000313" key="2">
    <source>
        <dbReference type="Proteomes" id="UP000184612"/>
    </source>
</evidence>
<protein>
    <submittedName>
        <fullName evidence="1">Death on curing protein</fullName>
    </submittedName>
</protein>
<gene>
    <name evidence="1" type="ORF">SAMN02745217_00550</name>
</gene>
<name>A0A1M7XYX6_9FIRM</name>
<dbReference type="EMBL" id="FRFD01000003">
    <property type="protein sequence ID" value="SHO44323.1"/>
    <property type="molecule type" value="Genomic_DNA"/>
</dbReference>
<proteinExistence type="predicted"/>
<evidence type="ECO:0000313" key="1">
    <source>
        <dbReference type="EMBL" id="SHO44323.1"/>
    </source>
</evidence>
<organism evidence="1 2">
    <name type="scientific">Anaerocolumna xylanovorans DSM 12503</name>
    <dbReference type="NCBI Taxonomy" id="1121345"/>
    <lineage>
        <taxon>Bacteria</taxon>
        <taxon>Bacillati</taxon>
        <taxon>Bacillota</taxon>
        <taxon>Clostridia</taxon>
        <taxon>Lachnospirales</taxon>
        <taxon>Lachnospiraceae</taxon>
        <taxon>Anaerocolumna</taxon>
    </lineage>
</organism>
<keyword evidence="2" id="KW-1185">Reference proteome</keyword>
<dbReference type="AlphaFoldDB" id="A0A1M7XYX6"/>
<dbReference type="Proteomes" id="UP000184612">
    <property type="component" value="Unassembled WGS sequence"/>
</dbReference>
<reference evidence="1 2" key="1">
    <citation type="submission" date="2016-12" db="EMBL/GenBank/DDBJ databases">
        <authorList>
            <person name="Song W.-J."/>
            <person name="Kurnit D.M."/>
        </authorList>
    </citation>
    <scope>NUCLEOTIDE SEQUENCE [LARGE SCALE GENOMIC DNA]</scope>
    <source>
        <strain evidence="1 2">DSM 12503</strain>
    </source>
</reference>